<dbReference type="EMBL" id="CAJOAX010002851">
    <property type="protein sequence ID" value="CAF3822660.1"/>
    <property type="molecule type" value="Genomic_DNA"/>
</dbReference>
<reference evidence="2" key="1">
    <citation type="submission" date="2021-02" db="EMBL/GenBank/DDBJ databases">
        <authorList>
            <person name="Nowell W R."/>
        </authorList>
    </citation>
    <scope>NUCLEOTIDE SEQUENCE</scope>
</reference>
<comment type="caution">
    <text evidence="2">The sequence shown here is derived from an EMBL/GenBank/DDBJ whole genome shotgun (WGS) entry which is preliminary data.</text>
</comment>
<accession>A0A819CMY2</accession>
<evidence type="ECO:0000313" key="2">
    <source>
        <dbReference type="EMBL" id="CAF3822660.1"/>
    </source>
</evidence>
<dbReference type="Proteomes" id="UP000663882">
    <property type="component" value="Unassembled WGS sequence"/>
</dbReference>
<protein>
    <recommendedName>
        <fullName evidence="4">FYVE-type domain-containing protein</fullName>
    </recommendedName>
</protein>
<dbReference type="AlphaFoldDB" id="A0A819CMY2"/>
<evidence type="ECO:0000313" key="1">
    <source>
        <dbReference type="EMBL" id="CAF0917510.1"/>
    </source>
</evidence>
<proteinExistence type="predicted"/>
<gene>
    <name evidence="2" type="ORF">OTI717_LOCUS19506</name>
    <name evidence="1" type="ORF">RFH988_LOCUS9811</name>
</gene>
<sequence length="256" mass="30695">MSKPLTRTYSLRKHIRPIIEIDEQDDDQRRDSYGRKRVDVVQCLLDSSSDEIDDYNMNIEKPRNILWLTFNEICHIRYVLVQTSLCMDKQYLQIYNGRICFRCRKDINEFFFLPSFLRFNNHERCFICQQIICKKCSYLNFVPPSLKLLIPIRIRTLIKSSSTTIENNNKKMNKLTPQSKTLCYDCLQLFKEHRQTSQHRIKPSIPPLHRTYSLPPISHKNSVETQYTRHRRRPHQITNCKFEKTTIITTSFRTDI</sequence>
<dbReference type="EMBL" id="CAJNOO010000355">
    <property type="protein sequence ID" value="CAF0917510.1"/>
    <property type="molecule type" value="Genomic_DNA"/>
</dbReference>
<evidence type="ECO:0000313" key="3">
    <source>
        <dbReference type="Proteomes" id="UP000663823"/>
    </source>
</evidence>
<organism evidence="2 3">
    <name type="scientific">Rotaria sordida</name>
    <dbReference type="NCBI Taxonomy" id="392033"/>
    <lineage>
        <taxon>Eukaryota</taxon>
        <taxon>Metazoa</taxon>
        <taxon>Spiralia</taxon>
        <taxon>Gnathifera</taxon>
        <taxon>Rotifera</taxon>
        <taxon>Eurotatoria</taxon>
        <taxon>Bdelloidea</taxon>
        <taxon>Philodinida</taxon>
        <taxon>Philodinidae</taxon>
        <taxon>Rotaria</taxon>
    </lineage>
</organism>
<name>A0A819CMY2_9BILA</name>
<dbReference type="OrthoDB" id="10040168at2759"/>
<dbReference type="Proteomes" id="UP000663823">
    <property type="component" value="Unassembled WGS sequence"/>
</dbReference>
<evidence type="ECO:0008006" key="4">
    <source>
        <dbReference type="Google" id="ProtNLM"/>
    </source>
</evidence>